<dbReference type="RefSeq" id="WP_002710257.1">
    <property type="nucleotide sequence ID" value="NZ_JH651384.1"/>
</dbReference>
<dbReference type="EMBL" id="JH651384">
    <property type="protein sequence ID" value="EIJ36383.1"/>
    <property type="molecule type" value="Genomic_DNA"/>
</dbReference>
<dbReference type="Pfam" id="PF22633">
    <property type="entry name" value="F5_F8_type_C_2"/>
    <property type="match status" value="1"/>
</dbReference>
<gene>
    <name evidence="2" type="ORF">Thini_3883</name>
</gene>
<reference evidence="3" key="1">
    <citation type="journal article" date="2011" name="Stand. Genomic Sci.">
        <title>Genome sequence of the filamentous, gliding Thiothrix nivea neotype strain (JP2(T)).</title>
        <authorList>
            <person name="Lapidus A."/>
            <person name="Nolan M."/>
            <person name="Lucas S."/>
            <person name="Glavina Del Rio T."/>
            <person name="Tice H."/>
            <person name="Cheng J.F."/>
            <person name="Tapia R."/>
            <person name="Han C."/>
            <person name="Goodwin L."/>
            <person name="Pitluck S."/>
            <person name="Liolios K."/>
            <person name="Pagani I."/>
            <person name="Ivanova N."/>
            <person name="Huntemann M."/>
            <person name="Mavromatis K."/>
            <person name="Mikhailova N."/>
            <person name="Pati A."/>
            <person name="Chen A."/>
            <person name="Palaniappan K."/>
            <person name="Land M."/>
            <person name="Brambilla E.M."/>
            <person name="Rohde M."/>
            <person name="Abt B."/>
            <person name="Verbarg S."/>
            <person name="Goker M."/>
            <person name="Bristow J."/>
            <person name="Eisen J.A."/>
            <person name="Markowitz V."/>
            <person name="Hugenholtz P."/>
            <person name="Kyrpides N.C."/>
            <person name="Klenk H.P."/>
            <person name="Woyke T."/>
        </authorList>
    </citation>
    <scope>NUCLEOTIDE SEQUENCE [LARGE SCALE GENOMIC DNA]</scope>
    <source>
        <strain evidence="3">ATCC 35100 / DSM 5205 / JP2</strain>
    </source>
</reference>
<dbReference type="InterPro" id="IPR015919">
    <property type="entry name" value="Cadherin-like_sf"/>
</dbReference>
<name>A0A656HJ36_THINJ</name>
<dbReference type="InterPro" id="IPR042279">
    <property type="entry name" value="Pep_M60_3"/>
</dbReference>
<protein>
    <recommendedName>
        <fullName evidence="1">Peptidase M60 domain-containing protein</fullName>
    </recommendedName>
</protein>
<evidence type="ECO:0000313" key="2">
    <source>
        <dbReference type="EMBL" id="EIJ36383.1"/>
    </source>
</evidence>
<proteinExistence type="predicted"/>
<dbReference type="Pfam" id="PF18650">
    <property type="entry name" value="IMPa_N_2"/>
    <property type="match status" value="1"/>
</dbReference>
<organism evidence="2 3">
    <name type="scientific">Thiothrix nivea (strain ATCC 35100 / DSM 5205 / JP2)</name>
    <dbReference type="NCBI Taxonomy" id="870187"/>
    <lineage>
        <taxon>Bacteria</taxon>
        <taxon>Pseudomonadati</taxon>
        <taxon>Pseudomonadota</taxon>
        <taxon>Gammaproteobacteria</taxon>
        <taxon>Thiotrichales</taxon>
        <taxon>Thiotrichaceae</taxon>
        <taxon>Thiothrix</taxon>
    </lineage>
</organism>
<keyword evidence="3" id="KW-1185">Reference proteome</keyword>
<dbReference type="AlphaFoldDB" id="A0A656HJ36"/>
<dbReference type="InterPro" id="IPR051941">
    <property type="entry name" value="BG_Antigen-Binding_Lectin"/>
</dbReference>
<dbReference type="OrthoDB" id="9122461at2"/>
<dbReference type="SUPFAM" id="SSF49785">
    <property type="entry name" value="Galactose-binding domain-like"/>
    <property type="match status" value="1"/>
</dbReference>
<dbReference type="Gene3D" id="2.60.40.60">
    <property type="entry name" value="Cadherins"/>
    <property type="match status" value="1"/>
</dbReference>
<dbReference type="GO" id="GO:0016020">
    <property type="term" value="C:membrane"/>
    <property type="evidence" value="ECO:0007669"/>
    <property type="project" value="InterPro"/>
</dbReference>
<evidence type="ECO:0000313" key="3">
    <source>
        <dbReference type="Proteomes" id="UP000005317"/>
    </source>
</evidence>
<dbReference type="GO" id="GO:0005509">
    <property type="term" value="F:calcium ion binding"/>
    <property type="evidence" value="ECO:0007669"/>
    <property type="project" value="InterPro"/>
</dbReference>
<dbReference type="PANTHER" id="PTHR45713:SF15">
    <property type="entry name" value="F5_8 TYPE C DOMAIN-CONTAINING PROTEIN"/>
    <property type="match status" value="1"/>
</dbReference>
<dbReference type="Pfam" id="PF18642">
    <property type="entry name" value="IMPa_helical"/>
    <property type="match status" value="1"/>
</dbReference>
<feature type="domain" description="Peptidase M60" evidence="1">
    <location>
        <begin position="653"/>
        <end position="976"/>
    </location>
</feature>
<dbReference type="SMART" id="SM01276">
    <property type="entry name" value="M60-like"/>
    <property type="match status" value="1"/>
</dbReference>
<sequence length="1105" mass="121059" precursor="true">MLRYSGFLEVPYGSSIASLAIDGDAATINHTQCNSTDNWWQLRLPDPTSVARIVVTGRSTWVSRIQDAGVYLTNAPYAGTLNESDRVYTLAGTAAAQEIALPTPKSASYLIIKAAGENCLHMREVEVYGDTPAAPYIAPHESTYLLRHDSAMGSVVAGITATDWQLDKLTYQIVGSVPFAIDAQGQISVNGSLTPGASHTFDVMVSDGSHASTTTLTVNVTALDAVEDALASGSIAKVTSTELLDASLRAITNNQDLLLDAKAILFNLNADGTAKADGSSLTAIDWEPTHDASLMLSTYGMNVPVLKTNAAASGYTVYEKEIGIIGEAASRYMVLGGNPMRNYRWDNTSLNAQMHQFLENSLFWLSGRTDLKMAPFNVVIAHMDDSYWFPDERAVREWLDAHYPGQVSYNAADTCDDAALSVCLDAGADLLIISQQLNTGSDPAAIAATVKAAMQQGIPVLYLHLDGGITELGKTLFPLLNVTYQWDNYWKKLKLSAFDTSKSLNAMPAEISGIQSMLQHFKARDYAFDWSACDDDNCGSVSGLDSEFQQGADAVRAMMNALDSSKTNLFADKGFRLQKLLALLGDSYRQSIHFPMDKLITDDTELMQAYFADHAVYNYRLINPVQPDMGNFSRSDFGHITPVSKTVDLESKVNFRSAGVYALPGQTVRVTRLDNSDLTVKVFVNTQRSGSTHQWADYGYSRPKYLQSAWMEVKSGETIAFTSPYGGPVQVAFSANDLPVQLRFENVGEHPYWRSSADDTSFTAKLAAGDYDWAELVTPGFEVHSTLNKMRESVTNWSDAANLAAKTMRHLHNFPHVLAGFQGPGIDVVPEIHDFAAAKGLTIETLDMVKHMNADQATCGYGCSGNPYDAYWAFDAIGHGDIHELGHGLENGRFRFAGWEGHSTTNPYSYYSKTQYYKDTGNDPVCQSLPFESVFNTLQASVGQADPMAYLQTNLWATSNWSHKVSMTIEMMMAAQHQGALQDGWHLLARLHILEREFNKAKSSEASWAAKRDSLGFAGYTLAEAQAISNNDWLVVSTSWATGLDYRDFIRMWGQDFSARADAQVHGFGYPVVPRRFFISSPAGYCKGEGFDGVNLPVDGGQVWP</sequence>
<dbReference type="NCBIfam" id="NF038322">
    <property type="entry name" value="ImpA_fam_HExGH"/>
    <property type="match status" value="1"/>
</dbReference>
<dbReference type="InterPro" id="IPR008979">
    <property type="entry name" value="Galactose-bd-like_sf"/>
</dbReference>
<accession>A0A656HJ36</accession>
<dbReference type="InterPro" id="IPR031161">
    <property type="entry name" value="Peptidase_M60_dom"/>
</dbReference>
<evidence type="ECO:0000259" key="1">
    <source>
        <dbReference type="PROSITE" id="PS51723"/>
    </source>
</evidence>
<dbReference type="Proteomes" id="UP000005317">
    <property type="component" value="Unassembled WGS sequence"/>
</dbReference>
<dbReference type="PANTHER" id="PTHR45713">
    <property type="entry name" value="FTP DOMAIN-CONTAINING PROTEIN"/>
    <property type="match status" value="1"/>
</dbReference>
<dbReference type="Gene3D" id="1.10.390.30">
    <property type="entry name" value="Peptidase M60, enhancin-like domain 3"/>
    <property type="match status" value="1"/>
</dbReference>
<dbReference type="InterPro" id="IPR040711">
    <property type="entry name" value="IMPa_N_2"/>
</dbReference>
<dbReference type="SUPFAM" id="SSF49313">
    <property type="entry name" value="Cadherin-like"/>
    <property type="match status" value="1"/>
</dbReference>
<dbReference type="PROSITE" id="PS51723">
    <property type="entry name" value="PEPTIDASE_M60"/>
    <property type="match status" value="1"/>
</dbReference>
<dbReference type="Gene3D" id="2.60.120.260">
    <property type="entry name" value="Galactose-binding domain-like"/>
    <property type="match status" value="1"/>
</dbReference>
<dbReference type="InterPro" id="IPR041549">
    <property type="entry name" value="IMPa_helical"/>
</dbReference>